<dbReference type="NCBIfam" id="TIGR00229">
    <property type="entry name" value="sensory_box"/>
    <property type="match status" value="1"/>
</dbReference>
<reference evidence="6 7" key="1">
    <citation type="journal article" date="2012" name="Science">
        <title>Ecological populations of bacteria act as socially cohesive units of antibiotic production and resistance.</title>
        <authorList>
            <person name="Cordero O.X."/>
            <person name="Wildschutte H."/>
            <person name="Kirkup B."/>
            <person name="Proehl S."/>
            <person name="Ngo L."/>
            <person name="Hussain F."/>
            <person name="Le Roux F."/>
            <person name="Mincer T."/>
            <person name="Polz M.F."/>
        </authorList>
    </citation>
    <scope>NUCLEOTIDE SEQUENCE [LARGE SCALE GENOMIC DNA]</scope>
    <source>
        <strain evidence="6 7">ZF-129</strain>
    </source>
</reference>
<dbReference type="CDD" id="cd00130">
    <property type="entry name" value="PAS"/>
    <property type="match status" value="1"/>
</dbReference>
<dbReference type="AlphaFoldDB" id="A0A1E5BHT9"/>
<dbReference type="SMART" id="SM00065">
    <property type="entry name" value="GAF"/>
    <property type="match status" value="1"/>
</dbReference>
<evidence type="ECO:0000256" key="3">
    <source>
        <dbReference type="ARBA" id="ARBA00034247"/>
    </source>
</evidence>
<dbReference type="Pfam" id="PF00990">
    <property type="entry name" value="GGDEF"/>
    <property type="match status" value="1"/>
</dbReference>
<dbReference type="InterPro" id="IPR000014">
    <property type="entry name" value="PAS"/>
</dbReference>
<dbReference type="eggNOG" id="COG2203">
    <property type="taxonomic scope" value="Bacteria"/>
</dbReference>
<dbReference type="SMART" id="SM00091">
    <property type="entry name" value="PAS"/>
    <property type="match status" value="1"/>
</dbReference>
<dbReference type="SUPFAM" id="SSF55785">
    <property type="entry name" value="PYP-like sensor domain (PAS domain)"/>
    <property type="match status" value="1"/>
</dbReference>
<dbReference type="Proteomes" id="UP000094741">
    <property type="component" value="Unassembled WGS sequence"/>
</dbReference>
<feature type="domain" description="GGDEF" evidence="5">
    <location>
        <begin position="333"/>
        <end position="463"/>
    </location>
</feature>
<dbReference type="PANTHER" id="PTHR45138:SF9">
    <property type="entry name" value="DIGUANYLATE CYCLASE DGCM-RELATED"/>
    <property type="match status" value="1"/>
</dbReference>
<dbReference type="EC" id="2.7.7.65" evidence="2"/>
<dbReference type="Gene3D" id="3.30.450.40">
    <property type="match status" value="1"/>
</dbReference>
<dbReference type="SUPFAM" id="SSF55073">
    <property type="entry name" value="Nucleotide cyclase"/>
    <property type="match status" value="1"/>
</dbReference>
<dbReference type="InterPro" id="IPR029787">
    <property type="entry name" value="Nucleotide_cyclase"/>
</dbReference>
<name>A0A1E5BHT9_9VIBR</name>
<dbReference type="RefSeq" id="WP_017033831.1">
    <property type="nucleotide sequence ID" value="NZ_AJYQ02000038.1"/>
</dbReference>
<feature type="domain" description="PAS" evidence="4">
    <location>
        <begin position="11"/>
        <end position="57"/>
    </location>
</feature>
<evidence type="ECO:0000256" key="2">
    <source>
        <dbReference type="ARBA" id="ARBA00012528"/>
    </source>
</evidence>
<dbReference type="InterPro" id="IPR003018">
    <property type="entry name" value="GAF"/>
</dbReference>
<accession>A0A1E5BHT9</accession>
<dbReference type="Gene3D" id="3.30.450.20">
    <property type="entry name" value="PAS domain"/>
    <property type="match status" value="1"/>
</dbReference>
<protein>
    <recommendedName>
        <fullName evidence="2">diguanylate cyclase</fullName>
        <ecNumber evidence="2">2.7.7.65</ecNumber>
    </recommendedName>
</protein>
<dbReference type="InterPro" id="IPR050469">
    <property type="entry name" value="Diguanylate_Cyclase"/>
</dbReference>
<dbReference type="GO" id="GO:0052621">
    <property type="term" value="F:diguanylate cyclase activity"/>
    <property type="evidence" value="ECO:0007669"/>
    <property type="project" value="UniProtKB-EC"/>
</dbReference>
<dbReference type="Gene3D" id="3.30.70.270">
    <property type="match status" value="1"/>
</dbReference>
<sequence length="463" mass="51683">MPNKPAEQAMDSSLLSKVFEHLEQAVIIASLDRKILTINRAASDLFGYSLDEVINKSAEILYANREEYLLLGDSRYNPDMNTSESSILVNYQTKFGHGFIGKTSGGVIKDEQGNNLLIVSMISDESVSLAAEEALNKLHSITSSRQLDFQQRVHAILQLGVELFGLPIAIFSQIDGNKYVIKQAVHPEDGLETGMSFELSGTYCSHVYKANEVQGFNHVSKSEIATHPCFVAFGLESYLGAPIFVDGERFGTLNFSSPNPCRPFIRQDFELVKLFSNWVGHEIARENDLRALEEVSQKMESIANTDVLTQLPNRRFSEIRLLELIEHSKCYGNHLSVAIIDFDHFKDINDTYGHLVGDKVLQLFGEIARSFSRKTDFIGRWGGEEFIAVYSSTDTQAAAKVLQRIMSQLKNSNLDALQAGLKLTVSIGLTSLRVGDDIDVMLTRADNLLYKAKDNGRNQIQQD</sequence>
<dbReference type="GO" id="GO:0006355">
    <property type="term" value="P:regulation of DNA-templated transcription"/>
    <property type="evidence" value="ECO:0007669"/>
    <property type="project" value="InterPro"/>
</dbReference>
<evidence type="ECO:0000313" key="6">
    <source>
        <dbReference type="EMBL" id="OEE36638.1"/>
    </source>
</evidence>
<dbReference type="eggNOG" id="COG3706">
    <property type="taxonomic scope" value="Bacteria"/>
</dbReference>
<proteinExistence type="predicted"/>
<dbReference type="InterPro" id="IPR029016">
    <property type="entry name" value="GAF-like_dom_sf"/>
</dbReference>
<dbReference type="PROSITE" id="PS50887">
    <property type="entry name" value="GGDEF"/>
    <property type="match status" value="1"/>
</dbReference>
<dbReference type="PROSITE" id="PS50112">
    <property type="entry name" value="PAS"/>
    <property type="match status" value="1"/>
</dbReference>
<comment type="caution">
    <text evidence="6">The sequence shown here is derived from an EMBL/GenBank/DDBJ whole genome shotgun (WGS) entry which is preliminary data.</text>
</comment>
<dbReference type="EMBL" id="AJYQ02000038">
    <property type="protein sequence ID" value="OEE36638.1"/>
    <property type="molecule type" value="Genomic_DNA"/>
</dbReference>
<dbReference type="SMART" id="SM00267">
    <property type="entry name" value="GGDEF"/>
    <property type="match status" value="1"/>
</dbReference>
<evidence type="ECO:0000313" key="7">
    <source>
        <dbReference type="Proteomes" id="UP000094741"/>
    </source>
</evidence>
<dbReference type="InterPro" id="IPR043128">
    <property type="entry name" value="Rev_trsase/Diguanyl_cyclase"/>
</dbReference>
<dbReference type="InterPro" id="IPR000160">
    <property type="entry name" value="GGDEF_dom"/>
</dbReference>
<dbReference type="InterPro" id="IPR013767">
    <property type="entry name" value="PAS_fold"/>
</dbReference>
<dbReference type="SUPFAM" id="SSF55781">
    <property type="entry name" value="GAF domain-like"/>
    <property type="match status" value="1"/>
</dbReference>
<dbReference type="Pfam" id="PF00989">
    <property type="entry name" value="PAS"/>
    <property type="match status" value="1"/>
</dbReference>
<dbReference type="InterPro" id="IPR035965">
    <property type="entry name" value="PAS-like_dom_sf"/>
</dbReference>
<dbReference type="FunFam" id="3.30.70.270:FF:000001">
    <property type="entry name" value="Diguanylate cyclase domain protein"/>
    <property type="match status" value="1"/>
</dbReference>
<dbReference type="PANTHER" id="PTHR45138">
    <property type="entry name" value="REGULATORY COMPONENTS OF SENSORY TRANSDUCTION SYSTEM"/>
    <property type="match status" value="1"/>
</dbReference>
<gene>
    <name evidence="6" type="ORF">A1QO_18775</name>
</gene>
<dbReference type="NCBIfam" id="TIGR00254">
    <property type="entry name" value="GGDEF"/>
    <property type="match status" value="1"/>
</dbReference>
<comment type="cofactor">
    <cofactor evidence="1">
        <name>Mg(2+)</name>
        <dbReference type="ChEBI" id="CHEBI:18420"/>
    </cofactor>
</comment>
<organism evidence="6 7">
    <name type="scientific">Vibrio genomosp. F10 str. ZF-129</name>
    <dbReference type="NCBI Taxonomy" id="1187848"/>
    <lineage>
        <taxon>Bacteria</taxon>
        <taxon>Pseudomonadati</taxon>
        <taxon>Pseudomonadota</taxon>
        <taxon>Gammaproteobacteria</taxon>
        <taxon>Vibrionales</taxon>
        <taxon>Vibrionaceae</taxon>
        <taxon>Vibrio</taxon>
    </lineage>
</organism>
<dbReference type="STRING" id="1187848.A1QO_18775"/>
<comment type="catalytic activity">
    <reaction evidence="3">
        <text>2 GTP = 3',3'-c-di-GMP + 2 diphosphate</text>
        <dbReference type="Rhea" id="RHEA:24898"/>
        <dbReference type="ChEBI" id="CHEBI:33019"/>
        <dbReference type="ChEBI" id="CHEBI:37565"/>
        <dbReference type="ChEBI" id="CHEBI:58805"/>
        <dbReference type="EC" id="2.7.7.65"/>
    </reaction>
</comment>
<evidence type="ECO:0000259" key="5">
    <source>
        <dbReference type="PROSITE" id="PS50887"/>
    </source>
</evidence>
<evidence type="ECO:0000256" key="1">
    <source>
        <dbReference type="ARBA" id="ARBA00001946"/>
    </source>
</evidence>
<evidence type="ECO:0000259" key="4">
    <source>
        <dbReference type="PROSITE" id="PS50112"/>
    </source>
</evidence>
<dbReference type="CDD" id="cd01949">
    <property type="entry name" value="GGDEF"/>
    <property type="match status" value="1"/>
</dbReference>
<dbReference type="Pfam" id="PF01590">
    <property type="entry name" value="GAF"/>
    <property type="match status" value="1"/>
</dbReference>
<dbReference type="OrthoDB" id="5800589at2"/>